<accession>A0A854Q9R9</accession>
<sequence length="464" mass="51639">MAIAFPQPFMHPKMLPVGLVTEATKDTIFWDKNSQDPHTPLPSDQNSYFEFSAAASNLKNVSYMISGGDEGPECRGDELSDSIWTSEEEEFIKLVMSRPARDFSVPFPPDALPPSPVIDEITDYIAVRAIAGHACIDGQTGTHGDNQLQFWPHTWQETRIKVLQIALEQSRYGRDSKERKLPREVRNHRPGLRRMDSMDFLDQEKTEGVSKNHLDRALRLSSSLQSSAQDEKTSIMFQQPIAIDSLRPQSHSLTSSEPSISADLVPRAFRRCNSKPSRPSSLLQRGRSFTAADLQMEDENLAEENRGTKPLIARSEQASSSTRVIGAHQYEKKISLIQPMTAITPQSTSQTSSKPPARLIRSNSSYSVANAAPYSSKKMFLSTPQPSTAQSSIMPLSLQPSISVSKPRRTNGERDHNQPAFKKAKRRPGNGYQVESGVISIQRQHALLQGGLQSPFEEKKGLDL</sequence>
<evidence type="ECO:0000313" key="3">
    <source>
        <dbReference type="Proteomes" id="UP000199727"/>
    </source>
</evidence>
<evidence type="ECO:0000256" key="1">
    <source>
        <dbReference type="SAM" id="MobiDB-lite"/>
    </source>
</evidence>
<protein>
    <submittedName>
        <fullName evidence="2">Uncharacterized protein</fullName>
    </submittedName>
</protein>
<name>A0A854Q9R9_CRYNE</name>
<feature type="region of interest" description="Disordered" evidence="1">
    <location>
        <begin position="379"/>
        <end position="431"/>
    </location>
</feature>
<comment type="caution">
    <text evidence="2">The sequence shown here is derived from an EMBL/GenBank/DDBJ whole genome shotgun (WGS) entry which is preliminary data.</text>
</comment>
<dbReference type="Proteomes" id="UP000199727">
    <property type="component" value="Unassembled WGS sequence"/>
</dbReference>
<gene>
    <name evidence="2" type="ORF">C361_05492</name>
</gene>
<feature type="compositionally biased region" description="Polar residues" evidence="1">
    <location>
        <begin position="382"/>
        <end position="404"/>
    </location>
</feature>
<feature type="compositionally biased region" description="Low complexity" evidence="1">
    <location>
        <begin position="344"/>
        <end position="356"/>
    </location>
</feature>
<reference evidence="2 3" key="1">
    <citation type="submission" date="2017-06" db="EMBL/GenBank/DDBJ databases">
        <title>Global population genomics of the pathogenic fungus Cryptococcus neoformans var. grubii.</title>
        <authorList>
            <person name="Cuomo C."/>
            <person name="Litvintseva A."/>
            <person name="Chen Y."/>
            <person name="Young S."/>
            <person name="Zeng Q."/>
            <person name="Chapman S."/>
            <person name="Gujja S."/>
            <person name="Saif S."/>
            <person name="Birren B."/>
        </authorList>
    </citation>
    <scope>NUCLEOTIDE SEQUENCE [LARGE SCALE GENOMIC DNA]</scope>
    <source>
        <strain evidence="2 3">Tu259-1</strain>
    </source>
</reference>
<dbReference type="EMBL" id="AMKT01000069">
    <property type="protein sequence ID" value="OXG16044.1"/>
    <property type="molecule type" value="Genomic_DNA"/>
</dbReference>
<feature type="region of interest" description="Disordered" evidence="1">
    <location>
        <begin position="342"/>
        <end position="364"/>
    </location>
</feature>
<dbReference type="AlphaFoldDB" id="A0A854Q9R9"/>
<dbReference type="OrthoDB" id="2571862at2759"/>
<evidence type="ECO:0000313" key="2">
    <source>
        <dbReference type="EMBL" id="OXG16044.1"/>
    </source>
</evidence>
<organism evidence="2 3">
    <name type="scientific">Cryptococcus neoformans Tu259-1</name>
    <dbReference type="NCBI Taxonomy" id="1230072"/>
    <lineage>
        <taxon>Eukaryota</taxon>
        <taxon>Fungi</taxon>
        <taxon>Dikarya</taxon>
        <taxon>Basidiomycota</taxon>
        <taxon>Agaricomycotina</taxon>
        <taxon>Tremellomycetes</taxon>
        <taxon>Tremellales</taxon>
        <taxon>Cryptococcaceae</taxon>
        <taxon>Cryptococcus</taxon>
        <taxon>Cryptococcus neoformans species complex</taxon>
    </lineage>
</organism>
<proteinExistence type="predicted"/>